<keyword evidence="6" id="KW-1267">Proteomics identification</keyword>
<dbReference type="SMR" id="O01622"/>
<dbReference type="HOGENOM" id="CLU_746466_0_0_1"/>
<gene>
    <name evidence="3 5" type="primary">pals-33</name>
    <name evidence="3" type="ORF">CELE_W08A12.4</name>
    <name evidence="5" type="ORF">W08A12.4</name>
</gene>
<dbReference type="AGR" id="WB:WBGene00021081"/>
<organism evidence="3 4">
    <name type="scientific">Caenorhabditis elegans</name>
    <dbReference type="NCBI Taxonomy" id="6239"/>
    <lineage>
        <taxon>Eukaryota</taxon>
        <taxon>Metazoa</taxon>
        <taxon>Ecdysozoa</taxon>
        <taxon>Nematoda</taxon>
        <taxon>Chromadorea</taxon>
        <taxon>Rhabditida</taxon>
        <taxon>Rhabditina</taxon>
        <taxon>Rhabditomorpha</taxon>
        <taxon>Rhabditoidea</taxon>
        <taxon>Rhabditidae</taxon>
        <taxon>Peloderinae</taxon>
        <taxon>Caenorhabditis</taxon>
    </lineage>
</organism>
<name>O01622_CAEEL</name>
<accession>O01622</accession>
<dbReference type="Bgee" id="WBGene00021081">
    <property type="expression patterns" value="Expressed in adult organism and 1 other cell type or tissue"/>
</dbReference>
<feature type="region of interest" description="Disordered" evidence="2">
    <location>
        <begin position="44"/>
        <end position="73"/>
    </location>
</feature>
<keyword evidence="1" id="KW-0175">Coiled coil</keyword>
<dbReference type="AlphaFoldDB" id="O01622"/>
<dbReference type="GeneID" id="189288"/>
<dbReference type="KEGG" id="cel:CELE_W08A12.4"/>
<feature type="compositionally biased region" description="Polar residues" evidence="2">
    <location>
        <begin position="98"/>
        <end position="116"/>
    </location>
</feature>
<dbReference type="WormBase" id="W08A12.4">
    <property type="protein sequence ID" value="CE50562"/>
    <property type="gene ID" value="WBGene00021081"/>
    <property type="gene designation" value="pals-33"/>
</dbReference>
<dbReference type="CTD" id="189288"/>
<dbReference type="InParanoid" id="O01622"/>
<dbReference type="RefSeq" id="NP_504026.3">
    <property type="nucleotide sequence ID" value="NM_071625.3"/>
</dbReference>
<dbReference type="STRING" id="6239.W08A12.4.1"/>
<dbReference type="EMBL" id="BX284605">
    <property type="protein sequence ID" value="CCD74296.2"/>
    <property type="molecule type" value="Genomic_DNA"/>
</dbReference>
<evidence type="ECO:0000313" key="5">
    <source>
        <dbReference type="WormBase" id="W08A12.4"/>
    </source>
</evidence>
<dbReference type="PaxDb" id="6239-W08A12.4"/>
<dbReference type="PeptideAtlas" id="O01622"/>
<proteinExistence type="evidence at protein level"/>
<dbReference type="FunCoup" id="O01622">
    <property type="interactions" value="1"/>
</dbReference>
<evidence type="ECO:0000313" key="3">
    <source>
        <dbReference type="EMBL" id="CCD74296.2"/>
    </source>
</evidence>
<dbReference type="Proteomes" id="UP000001940">
    <property type="component" value="Chromosome V"/>
</dbReference>
<evidence type="ECO:0000313" key="4">
    <source>
        <dbReference type="Proteomes" id="UP000001940"/>
    </source>
</evidence>
<dbReference type="UCSC" id="W08A12.4">
    <property type="organism name" value="c. elegans"/>
</dbReference>
<dbReference type="eggNOG" id="ENOG502THYF">
    <property type="taxonomic scope" value="Eukaryota"/>
</dbReference>
<protein>
    <submittedName>
        <fullName evidence="3">Protein containing ALS2cr12 (ALS2CR12) signature</fullName>
    </submittedName>
</protein>
<dbReference type="OrthoDB" id="10576798at2759"/>
<keyword evidence="4" id="KW-1185">Reference proteome</keyword>
<evidence type="ECO:0007829" key="6">
    <source>
        <dbReference type="PeptideAtlas" id="O01622"/>
    </source>
</evidence>
<feature type="region of interest" description="Disordered" evidence="2">
    <location>
        <begin position="98"/>
        <end position="124"/>
    </location>
</feature>
<reference evidence="3 4" key="1">
    <citation type="journal article" date="1998" name="Science">
        <title>Genome sequence of the nematode C. elegans: a platform for investigating biology.</title>
        <authorList>
            <consortium name="The C. elegans sequencing consortium"/>
            <person name="Sulson J.E."/>
            <person name="Waterston R."/>
        </authorList>
    </citation>
    <scope>NUCLEOTIDE SEQUENCE [LARGE SCALE GENOMIC DNA]</scope>
    <source>
        <strain evidence="3 4">Bristol N2</strain>
    </source>
</reference>
<dbReference type="OMA" id="WYNEINT"/>
<sequence length="436" mass="51998">MGALFSYCCPCCCSREPNNRENSNYGVTDSTSRYRGNIQDTEAQYGSSRNTSLEITSSEPPRNQYVSNDYTNPGRTYEHNQQSVNSTVSLYSPYLNLPSGNNYSNQDYHSQQIANRKTQRELDEQRKEFEHQQKLQRMQQESRIKQEEAFRQITQQNQDFELRRQRKQNEQEARLEELRRSAKIENDRKNREDELAIETMKFENSQRNTEVYSPYLDSLKEKSLKQDEQFRNNKIRFKNEEMDRTLKYQQAQEEHTLRRQKIDEEFEEKCQKLNEEAQQRQREMNRQFEEIKKIMQMRVWNDTIERNWTNRLNEARSANKDSQILEHRCLVSSPRPTDIEEWKHVLQILLKNMENESSNMSVMYDNTNKSFLLDIQKAVDEISFSCACLLRELDHGANLTKLTNLTGKLNRACMNIPTLAELKRNYYAEMQNNSQL</sequence>
<feature type="coiled-coil region" evidence="1">
    <location>
        <begin position="263"/>
        <end position="294"/>
    </location>
</feature>
<evidence type="ECO:0000256" key="1">
    <source>
        <dbReference type="SAM" id="Coils"/>
    </source>
</evidence>
<evidence type="ECO:0000256" key="2">
    <source>
        <dbReference type="SAM" id="MobiDB-lite"/>
    </source>
</evidence>